<accession>E3CX37</accession>
<comment type="similarity">
    <text evidence="2">Belongs to the cytidine and deoxycytidylate deaminase family.</text>
</comment>
<evidence type="ECO:0000313" key="9">
    <source>
        <dbReference type="EMBL" id="EFQ24384.1"/>
    </source>
</evidence>
<dbReference type="OrthoDB" id="9788517at2"/>
<comment type="cofactor">
    <cofactor evidence="1 7">
        <name>Zn(2+)</name>
        <dbReference type="ChEBI" id="CHEBI:29105"/>
    </cofactor>
</comment>
<dbReference type="Pfam" id="PF00383">
    <property type="entry name" value="dCMP_cyt_deam_1"/>
    <property type="match status" value="1"/>
</dbReference>
<dbReference type="CDD" id="cd01286">
    <property type="entry name" value="deoxycytidylate_deaminase"/>
    <property type="match status" value="1"/>
</dbReference>
<keyword evidence="4" id="KW-0378">Hydrolase</keyword>
<feature type="active site" description="Proton donor" evidence="6">
    <location>
        <position position="82"/>
    </location>
</feature>
<feature type="binding site" evidence="7">
    <location>
        <position position="108"/>
    </location>
    <ligand>
        <name>Zn(2+)</name>
        <dbReference type="ChEBI" id="CHEBI:29105"/>
        <note>catalytic</note>
    </ligand>
</feature>
<dbReference type="PROSITE" id="PS00903">
    <property type="entry name" value="CYT_DCMP_DEAMINASES_1"/>
    <property type="match status" value="1"/>
</dbReference>
<evidence type="ECO:0000313" key="10">
    <source>
        <dbReference type="Proteomes" id="UP000005096"/>
    </source>
</evidence>
<dbReference type="InterPro" id="IPR016473">
    <property type="entry name" value="dCMP_deaminase"/>
</dbReference>
<dbReference type="EMBL" id="CM001022">
    <property type="protein sequence ID" value="EFQ24384.1"/>
    <property type="molecule type" value="Genomic_DNA"/>
</dbReference>
<dbReference type="PaxDb" id="584708-Apau_1970"/>
<dbReference type="PROSITE" id="PS51747">
    <property type="entry name" value="CYT_DCMP_DEAMINASES_2"/>
    <property type="match status" value="1"/>
</dbReference>
<keyword evidence="10" id="KW-1185">Reference proteome</keyword>
<evidence type="ECO:0000256" key="6">
    <source>
        <dbReference type="PIRSR" id="PIRSR006019-1"/>
    </source>
</evidence>
<protein>
    <submittedName>
        <fullName evidence="9">CMP/dCMP deaminase zinc-binding</fullName>
    </submittedName>
</protein>
<sequence length="170" mass="18426">MSDLRPGWDEYFLRIALVVASRSTCLRRHVGAVIVRDHYMVSTGYNGAPRGVPHCAEVGCLRERLGIPSGERHEMCRGSHGEINALSQAAAMGVSTAGGILYCTHEPCSFCTKALINGGIREMVFLNPYPDELARALRREAGVLSRQVSLEALSMEKEGPKAPEGTGREG</sequence>
<keyword evidence="3 7" id="KW-0479">Metal-binding</keyword>
<feature type="binding site" evidence="7">
    <location>
        <position position="111"/>
    </location>
    <ligand>
        <name>Zn(2+)</name>
        <dbReference type="ChEBI" id="CHEBI:29105"/>
        <note>catalytic</note>
    </ligand>
</feature>
<dbReference type="SUPFAM" id="SSF53927">
    <property type="entry name" value="Cytidine deaminase-like"/>
    <property type="match status" value="1"/>
</dbReference>
<reference evidence="9 10" key="1">
    <citation type="journal article" date="2010" name="Stand. Genomic Sci.">
        <title>Non-contiguous finished genome sequence of Aminomonas paucivorans type strain (GLU-3).</title>
        <authorList>
            <person name="Pitluck S."/>
            <person name="Yasawong M."/>
            <person name="Held B."/>
            <person name="Lapidus A."/>
            <person name="Nolan M."/>
            <person name="Copeland A."/>
            <person name="Lucas S."/>
            <person name="Del Rio T.G."/>
            <person name="Tice H."/>
            <person name="Cheng J.F."/>
            <person name="Chertkov O."/>
            <person name="Goodwin L."/>
            <person name="Tapia R."/>
            <person name="Han C."/>
            <person name="Liolios K."/>
            <person name="Ivanova N."/>
            <person name="Mavromatis K."/>
            <person name="Ovchinnikova G."/>
            <person name="Pati A."/>
            <person name="Chen A."/>
            <person name="Palaniappan K."/>
            <person name="Land M."/>
            <person name="Hauser L."/>
            <person name="Chang Y.J."/>
            <person name="Jeffries C.D."/>
            <person name="Pukall R."/>
            <person name="Spring S."/>
            <person name="Rohde M."/>
            <person name="Sikorski J."/>
            <person name="Goker M."/>
            <person name="Woyke T."/>
            <person name="Bristow J."/>
            <person name="Eisen J.A."/>
            <person name="Markowitz V."/>
            <person name="Hugenholtz P."/>
            <person name="Kyrpides N.C."/>
            <person name="Klenk H.P."/>
        </authorList>
    </citation>
    <scope>NUCLEOTIDE SEQUENCE [LARGE SCALE GENOMIC DNA]</scope>
    <source>
        <strain evidence="9 10">DSM 12260</strain>
    </source>
</reference>
<dbReference type="InterPro" id="IPR015517">
    <property type="entry name" value="dCMP_deaminase-rel"/>
</dbReference>
<proteinExistence type="inferred from homology"/>
<dbReference type="InterPro" id="IPR035105">
    <property type="entry name" value="Deoxycytidylate_deaminase_dom"/>
</dbReference>
<evidence type="ECO:0000256" key="5">
    <source>
        <dbReference type="ARBA" id="ARBA00022833"/>
    </source>
</evidence>
<organism evidence="9 10">
    <name type="scientific">Aminomonas paucivorans DSM 12260</name>
    <dbReference type="NCBI Taxonomy" id="584708"/>
    <lineage>
        <taxon>Bacteria</taxon>
        <taxon>Thermotogati</taxon>
        <taxon>Synergistota</taxon>
        <taxon>Synergistia</taxon>
        <taxon>Synergistales</taxon>
        <taxon>Synergistaceae</taxon>
        <taxon>Aminomonas</taxon>
    </lineage>
</organism>
<evidence type="ECO:0000256" key="4">
    <source>
        <dbReference type="ARBA" id="ARBA00022801"/>
    </source>
</evidence>
<feature type="binding site" evidence="7">
    <location>
        <position position="80"/>
    </location>
    <ligand>
        <name>Zn(2+)</name>
        <dbReference type="ChEBI" id="CHEBI:29105"/>
        <note>catalytic</note>
    </ligand>
</feature>
<dbReference type="PANTHER" id="PTHR11086">
    <property type="entry name" value="DEOXYCYTIDYLATE DEAMINASE-RELATED"/>
    <property type="match status" value="1"/>
</dbReference>
<dbReference type="STRING" id="584708.Apau_1970"/>
<dbReference type="InterPro" id="IPR016192">
    <property type="entry name" value="APOBEC/CMP_deaminase_Zn-bd"/>
</dbReference>
<evidence type="ECO:0000256" key="2">
    <source>
        <dbReference type="ARBA" id="ARBA00006576"/>
    </source>
</evidence>
<dbReference type="RefSeq" id="WP_006301622.1">
    <property type="nucleotide sequence ID" value="NZ_CM001022.1"/>
</dbReference>
<dbReference type="InterPro" id="IPR016193">
    <property type="entry name" value="Cytidine_deaminase-like"/>
</dbReference>
<dbReference type="GO" id="GO:0006220">
    <property type="term" value="P:pyrimidine nucleotide metabolic process"/>
    <property type="evidence" value="ECO:0007669"/>
    <property type="project" value="InterPro"/>
</dbReference>
<dbReference type="eggNOG" id="COG2131">
    <property type="taxonomic scope" value="Bacteria"/>
</dbReference>
<evidence type="ECO:0000259" key="8">
    <source>
        <dbReference type="PROSITE" id="PS51747"/>
    </source>
</evidence>
<evidence type="ECO:0000256" key="3">
    <source>
        <dbReference type="ARBA" id="ARBA00022723"/>
    </source>
</evidence>
<dbReference type="PIRSF" id="PIRSF006019">
    <property type="entry name" value="dCMP_deaminase"/>
    <property type="match status" value="1"/>
</dbReference>
<gene>
    <name evidence="9" type="ORF">Apau_1970</name>
</gene>
<dbReference type="Proteomes" id="UP000005096">
    <property type="component" value="Chromosome"/>
</dbReference>
<dbReference type="GO" id="GO:0005737">
    <property type="term" value="C:cytoplasm"/>
    <property type="evidence" value="ECO:0007669"/>
    <property type="project" value="TreeGrafter"/>
</dbReference>
<dbReference type="GO" id="GO:0008270">
    <property type="term" value="F:zinc ion binding"/>
    <property type="evidence" value="ECO:0007669"/>
    <property type="project" value="InterPro"/>
</dbReference>
<dbReference type="GO" id="GO:0004132">
    <property type="term" value="F:dCMP deaminase activity"/>
    <property type="evidence" value="ECO:0007669"/>
    <property type="project" value="InterPro"/>
</dbReference>
<dbReference type="Gene3D" id="3.40.140.10">
    <property type="entry name" value="Cytidine Deaminase, domain 2"/>
    <property type="match status" value="1"/>
</dbReference>
<dbReference type="AlphaFoldDB" id="E3CX37"/>
<evidence type="ECO:0000256" key="1">
    <source>
        <dbReference type="ARBA" id="ARBA00001947"/>
    </source>
</evidence>
<feature type="domain" description="CMP/dCMP-type deaminase" evidence="8">
    <location>
        <begin position="7"/>
        <end position="140"/>
    </location>
</feature>
<dbReference type="HOGENOM" id="CLU_047993_2_3_0"/>
<evidence type="ECO:0000256" key="7">
    <source>
        <dbReference type="PIRSR" id="PIRSR006019-2"/>
    </source>
</evidence>
<dbReference type="PANTHER" id="PTHR11086:SF18">
    <property type="entry name" value="DEOXYCYTIDYLATE DEAMINASE"/>
    <property type="match status" value="1"/>
</dbReference>
<name>E3CX37_9BACT</name>
<dbReference type="InterPro" id="IPR002125">
    <property type="entry name" value="CMP_dCMP_dom"/>
</dbReference>
<keyword evidence="5 7" id="KW-0862">Zinc</keyword>